<dbReference type="Pfam" id="PF01668">
    <property type="entry name" value="SmpB"/>
    <property type="match status" value="1"/>
</dbReference>
<dbReference type="Gene3D" id="2.40.280.10">
    <property type="match status" value="1"/>
</dbReference>
<reference evidence="5 6" key="1">
    <citation type="journal article" date="2012" name="J. Bacteriol.">
        <title>Genome Sequence of n-Alkane-Degrading Hydrocarboniphaga effusa Strain AP103T (ATCC BAA-332T).</title>
        <authorList>
            <person name="Chang H.K."/>
            <person name="Zylstra G.J."/>
            <person name="Chae J.C."/>
        </authorList>
    </citation>
    <scope>NUCLEOTIDE SEQUENCE [LARGE SCALE GENOMIC DNA]</scope>
    <source>
        <strain evidence="5 6">AP103</strain>
    </source>
</reference>
<dbReference type="STRING" id="1172194.WQQ_04420"/>
<evidence type="ECO:0000256" key="3">
    <source>
        <dbReference type="HAMAP-Rule" id="MF_00023"/>
    </source>
</evidence>
<dbReference type="SUPFAM" id="SSF74982">
    <property type="entry name" value="Small protein B (SmpB)"/>
    <property type="match status" value="1"/>
</dbReference>
<keyword evidence="2 3" id="KW-0694">RNA-binding</keyword>
<comment type="function">
    <text evidence="3">Required for rescue of stalled ribosomes mediated by trans-translation. Binds to transfer-messenger RNA (tmRNA), required for stable association of tmRNA with ribosomes. tmRNA and SmpB together mimic tRNA shape, replacing the anticodon stem-loop with SmpB. tmRNA is encoded by the ssrA gene; the 2 termini fold to resemble tRNA(Ala) and it encodes a 'tag peptide', a short internal open reading frame. During trans-translation Ala-aminoacylated tmRNA acts like a tRNA, entering the A-site of stalled ribosomes, displacing the stalled mRNA. The ribosome then switches to translate the ORF on the tmRNA; the nascent peptide is terminated with the 'tag peptide' encoded by the tmRNA and targeted for degradation. The ribosome is freed to recommence translation, which seems to be the essential function of trans-translation.</text>
</comment>
<dbReference type="GO" id="GO:0003723">
    <property type="term" value="F:RNA binding"/>
    <property type="evidence" value="ECO:0007669"/>
    <property type="project" value="UniProtKB-UniRule"/>
</dbReference>
<dbReference type="CDD" id="cd09294">
    <property type="entry name" value="SmpB"/>
    <property type="match status" value="1"/>
</dbReference>
<sequence>MSKKKDEKDADRIIALNRRARHDYFIEDTYEAGLMLMGWEVKSLRDGRGNIAEAYVVIKKGEAWLIGAQFSPLLSASTHVNPEPTRTRKLLLNAKELATLIGKVERAGYTLVPLDLHWTRGRAKLQIGLAKGKKQHDKRADMKERDWNRQKDRIMRSR</sequence>
<evidence type="ECO:0000256" key="1">
    <source>
        <dbReference type="ARBA" id="ARBA00022490"/>
    </source>
</evidence>
<dbReference type="PROSITE" id="PS01317">
    <property type="entry name" value="SSRP"/>
    <property type="match status" value="1"/>
</dbReference>
<dbReference type="InterPro" id="IPR000037">
    <property type="entry name" value="SsrA-bd_prot"/>
</dbReference>
<dbReference type="AlphaFoldDB" id="I8T8M2"/>
<comment type="similarity">
    <text evidence="3">Belongs to the SmpB family.</text>
</comment>
<evidence type="ECO:0000256" key="2">
    <source>
        <dbReference type="ARBA" id="ARBA00022884"/>
    </source>
</evidence>
<dbReference type="InterPro" id="IPR020081">
    <property type="entry name" value="SsrA-bd_prot_CS"/>
</dbReference>
<dbReference type="GO" id="GO:0070930">
    <property type="term" value="P:trans-translation-dependent protein tagging"/>
    <property type="evidence" value="ECO:0007669"/>
    <property type="project" value="TreeGrafter"/>
</dbReference>
<dbReference type="GO" id="GO:0070929">
    <property type="term" value="P:trans-translation"/>
    <property type="evidence" value="ECO:0007669"/>
    <property type="project" value="UniProtKB-UniRule"/>
</dbReference>
<name>I8T8M2_9GAMM</name>
<feature type="compositionally biased region" description="Basic and acidic residues" evidence="4">
    <location>
        <begin position="138"/>
        <end position="158"/>
    </location>
</feature>
<comment type="caution">
    <text evidence="5">The sequence shown here is derived from an EMBL/GenBank/DDBJ whole genome shotgun (WGS) entry which is preliminary data.</text>
</comment>
<protein>
    <recommendedName>
        <fullName evidence="3">SsrA-binding protein</fullName>
    </recommendedName>
    <alternativeName>
        <fullName evidence="3">Small protein B</fullName>
    </alternativeName>
</protein>
<gene>
    <name evidence="3" type="primary">smpB</name>
    <name evidence="5" type="ORF">WQQ_04420</name>
</gene>
<comment type="subcellular location">
    <subcellularLocation>
        <location evidence="3">Cytoplasm</location>
    </subcellularLocation>
    <text evidence="3">The tmRNA-SmpB complex associates with stalled 70S ribosomes.</text>
</comment>
<dbReference type="NCBIfam" id="TIGR00086">
    <property type="entry name" value="smpB"/>
    <property type="match status" value="1"/>
</dbReference>
<evidence type="ECO:0000313" key="5">
    <source>
        <dbReference type="EMBL" id="EIT70305.1"/>
    </source>
</evidence>
<dbReference type="GO" id="GO:0005829">
    <property type="term" value="C:cytosol"/>
    <property type="evidence" value="ECO:0007669"/>
    <property type="project" value="TreeGrafter"/>
</dbReference>
<dbReference type="PANTHER" id="PTHR30308:SF2">
    <property type="entry name" value="SSRA-BINDING PROTEIN"/>
    <property type="match status" value="1"/>
</dbReference>
<dbReference type="RefSeq" id="WP_007183401.1">
    <property type="nucleotide sequence ID" value="NZ_AKGD01000001.1"/>
</dbReference>
<dbReference type="HAMAP" id="MF_00023">
    <property type="entry name" value="SmpB"/>
    <property type="match status" value="1"/>
</dbReference>
<feature type="region of interest" description="Disordered" evidence="4">
    <location>
        <begin position="129"/>
        <end position="158"/>
    </location>
</feature>
<dbReference type="PANTHER" id="PTHR30308">
    <property type="entry name" value="TMRNA-BINDING COMPONENT OF TRANS-TRANSLATION TAGGING COMPLEX"/>
    <property type="match status" value="1"/>
</dbReference>
<keyword evidence="6" id="KW-1185">Reference proteome</keyword>
<dbReference type="EMBL" id="AKGD01000001">
    <property type="protein sequence ID" value="EIT70305.1"/>
    <property type="molecule type" value="Genomic_DNA"/>
</dbReference>
<dbReference type="OrthoDB" id="9805462at2"/>
<evidence type="ECO:0000256" key="4">
    <source>
        <dbReference type="SAM" id="MobiDB-lite"/>
    </source>
</evidence>
<accession>I8T8M2</accession>
<proteinExistence type="inferred from homology"/>
<dbReference type="InterPro" id="IPR023620">
    <property type="entry name" value="SmpB"/>
</dbReference>
<keyword evidence="1 3" id="KW-0963">Cytoplasm</keyword>
<dbReference type="Proteomes" id="UP000003704">
    <property type="component" value="Unassembled WGS sequence"/>
</dbReference>
<dbReference type="PATRIC" id="fig|1172194.4.peg.420"/>
<organism evidence="5 6">
    <name type="scientific">Hydrocarboniphaga effusa AP103</name>
    <dbReference type="NCBI Taxonomy" id="1172194"/>
    <lineage>
        <taxon>Bacteria</taxon>
        <taxon>Pseudomonadati</taxon>
        <taxon>Pseudomonadota</taxon>
        <taxon>Gammaproteobacteria</taxon>
        <taxon>Nevskiales</taxon>
        <taxon>Nevskiaceae</taxon>
        <taxon>Hydrocarboniphaga</taxon>
    </lineage>
</organism>
<evidence type="ECO:0000313" key="6">
    <source>
        <dbReference type="Proteomes" id="UP000003704"/>
    </source>
</evidence>
<dbReference type="NCBIfam" id="NF003843">
    <property type="entry name" value="PRK05422.1"/>
    <property type="match status" value="1"/>
</dbReference>